<proteinExistence type="predicted"/>
<sequence length="48" mass="5341">MQVSGQTVPAQGSFSTNKLPASGLNQSYLFTVHLYVKPMFKNKIKIIK</sequence>
<reference evidence="2" key="1">
    <citation type="submission" date="2014-11" db="EMBL/GenBank/DDBJ databases">
        <authorList>
            <person name="Amaro Gonzalez C."/>
        </authorList>
    </citation>
    <scope>NUCLEOTIDE SEQUENCE</scope>
</reference>
<evidence type="ECO:0000256" key="1">
    <source>
        <dbReference type="SAM" id="MobiDB-lite"/>
    </source>
</evidence>
<protein>
    <submittedName>
        <fullName evidence="2">Uncharacterized protein</fullName>
    </submittedName>
</protein>
<dbReference type="EMBL" id="GBXM01022844">
    <property type="protein sequence ID" value="JAH85733.1"/>
    <property type="molecule type" value="Transcribed_RNA"/>
</dbReference>
<dbReference type="AlphaFoldDB" id="A0A0E9W8E8"/>
<accession>A0A0E9W8E8</accession>
<evidence type="ECO:0000313" key="2">
    <source>
        <dbReference type="EMBL" id="JAH85733.1"/>
    </source>
</evidence>
<name>A0A0E9W8E8_ANGAN</name>
<organism evidence="2">
    <name type="scientific">Anguilla anguilla</name>
    <name type="common">European freshwater eel</name>
    <name type="synonym">Muraena anguilla</name>
    <dbReference type="NCBI Taxonomy" id="7936"/>
    <lineage>
        <taxon>Eukaryota</taxon>
        <taxon>Metazoa</taxon>
        <taxon>Chordata</taxon>
        <taxon>Craniata</taxon>
        <taxon>Vertebrata</taxon>
        <taxon>Euteleostomi</taxon>
        <taxon>Actinopterygii</taxon>
        <taxon>Neopterygii</taxon>
        <taxon>Teleostei</taxon>
        <taxon>Anguilliformes</taxon>
        <taxon>Anguillidae</taxon>
        <taxon>Anguilla</taxon>
    </lineage>
</organism>
<reference evidence="2" key="2">
    <citation type="journal article" date="2015" name="Fish Shellfish Immunol.">
        <title>Early steps in the European eel (Anguilla anguilla)-Vibrio vulnificus interaction in the gills: Role of the RtxA13 toxin.</title>
        <authorList>
            <person name="Callol A."/>
            <person name="Pajuelo D."/>
            <person name="Ebbesson L."/>
            <person name="Teles M."/>
            <person name="MacKenzie S."/>
            <person name="Amaro C."/>
        </authorList>
    </citation>
    <scope>NUCLEOTIDE SEQUENCE</scope>
</reference>
<feature type="region of interest" description="Disordered" evidence="1">
    <location>
        <begin position="1"/>
        <end position="21"/>
    </location>
</feature>